<reference evidence="1 2" key="1">
    <citation type="journal article" date="2015" name="Stand. Genomic Sci.">
        <title>Genomic Encyclopedia of Bacterial and Archaeal Type Strains, Phase III: the genomes of soil and plant-associated and newly described type strains.</title>
        <authorList>
            <person name="Whitman W.B."/>
            <person name="Woyke T."/>
            <person name="Klenk H.P."/>
            <person name="Zhou Y."/>
            <person name="Lilburn T.G."/>
            <person name="Beck B.J."/>
            <person name="De Vos P."/>
            <person name="Vandamme P."/>
            <person name="Eisen J.A."/>
            <person name="Garrity G."/>
            <person name="Hugenholtz P."/>
            <person name="Kyrpides N.C."/>
        </authorList>
    </citation>
    <scope>NUCLEOTIDE SEQUENCE [LARGE SCALE GENOMIC DNA]</scope>
    <source>
        <strain evidence="1 2">CECT 8445</strain>
    </source>
</reference>
<organism evidence="1 2">
    <name type="scientific">Winogradskyella wandonensis</name>
    <dbReference type="NCBI Taxonomy" id="1442586"/>
    <lineage>
        <taxon>Bacteria</taxon>
        <taxon>Pseudomonadati</taxon>
        <taxon>Bacteroidota</taxon>
        <taxon>Flavobacteriia</taxon>
        <taxon>Flavobacteriales</taxon>
        <taxon>Flavobacteriaceae</taxon>
        <taxon>Winogradskyella</taxon>
    </lineage>
</organism>
<evidence type="ECO:0008006" key="3">
    <source>
        <dbReference type="Google" id="ProtNLM"/>
    </source>
</evidence>
<dbReference type="RefSeq" id="WP_132704677.1">
    <property type="nucleotide sequence ID" value="NZ_SMGI01000002.1"/>
</dbReference>
<protein>
    <recommendedName>
        <fullName evidence="3">Adhesin domain-containing protein</fullName>
    </recommendedName>
</protein>
<proteinExistence type="predicted"/>
<name>A0A4R1KSQ0_9FLAO</name>
<evidence type="ECO:0000313" key="1">
    <source>
        <dbReference type="EMBL" id="TCK67630.1"/>
    </source>
</evidence>
<accession>A0A4R1KSQ0</accession>
<dbReference type="AlphaFoldDB" id="A0A4R1KSQ0"/>
<keyword evidence="2" id="KW-1185">Reference proteome</keyword>
<dbReference type="EMBL" id="SMGI01000002">
    <property type="protein sequence ID" value="TCK67630.1"/>
    <property type="molecule type" value="Genomic_DNA"/>
</dbReference>
<dbReference type="OrthoDB" id="1144071at2"/>
<sequence>MQTFSSDGILEVKVNGYQIFNISVTTSKSSQIVLKSISDGEYGNQFQVVSEVKGKQLQVALSRTVPYETPDDKRNAHKVIAAELQITMPENLSLAIKSDVGSATIKGLYNELKINLAQGSCTVDGMARLATIKTTDEPIFVITKDAIISTDSKSGLVDFPSDMLGLNLWRLTTISGDITVKKREN</sequence>
<comment type="caution">
    <text evidence="1">The sequence shown here is derived from an EMBL/GenBank/DDBJ whole genome shotgun (WGS) entry which is preliminary data.</text>
</comment>
<dbReference type="Proteomes" id="UP000295714">
    <property type="component" value="Unassembled WGS sequence"/>
</dbReference>
<gene>
    <name evidence="1" type="ORF">DFQ05_1409</name>
</gene>
<evidence type="ECO:0000313" key="2">
    <source>
        <dbReference type="Proteomes" id="UP000295714"/>
    </source>
</evidence>